<comment type="caution">
    <text evidence="1">The sequence shown here is derived from an EMBL/GenBank/DDBJ whole genome shotgun (WGS) entry which is preliminary data.</text>
</comment>
<accession>A0A6N8CQP8</accession>
<sequence length="191" mass="21142">MEMELKTLTGTWLETLGTILNALGITKALPFSLSFRNNCSLWGNVLQATGNGLSAEEEDFKYRLGLELQSVGNLTIIYGILLPINHREDLRKFITGNWLQTLGTLVCFSHSVVNEKTPHDRVGCLLQAIGNSLQAIAGIEELKAPIQNLNMDITDILEFSGSWVQVIGSLMSSLEYTASLNNDELEDKKEK</sequence>
<proteinExistence type="predicted"/>
<dbReference type="OrthoDB" id="2927316at2"/>
<reference evidence="1 2" key="1">
    <citation type="submission" date="2019-11" db="EMBL/GenBank/DDBJ databases">
        <title>Terrilactibacillus tamarindus sp. nov. BCM23-1 isolated from bark of Tamarindus indica.</title>
        <authorList>
            <person name="Kingkaew E."/>
            <person name="Tanasupawat S."/>
        </authorList>
    </citation>
    <scope>NUCLEOTIDE SEQUENCE [LARGE SCALE GENOMIC DNA]</scope>
    <source>
        <strain evidence="1 2">BCM23-1</strain>
    </source>
</reference>
<keyword evidence="2" id="KW-1185">Reference proteome</keyword>
<dbReference type="Proteomes" id="UP000440978">
    <property type="component" value="Unassembled WGS sequence"/>
</dbReference>
<dbReference type="InterPro" id="IPR054224">
    <property type="entry name" value="DUF6944"/>
</dbReference>
<evidence type="ECO:0000313" key="2">
    <source>
        <dbReference type="Proteomes" id="UP000440978"/>
    </source>
</evidence>
<protein>
    <submittedName>
        <fullName evidence="1">Uncharacterized protein</fullName>
    </submittedName>
</protein>
<dbReference type="EMBL" id="WNHB01000007">
    <property type="protein sequence ID" value="MTT31507.1"/>
    <property type="molecule type" value="Genomic_DNA"/>
</dbReference>
<organism evidence="1 2">
    <name type="scientific">Terrilactibacillus tamarindi</name>
    <dbReference type="NCBI Taxonomy" id="2599694"/>
    <lineage>
        <taxon>Bacteria</taxon>
        <taxon>Bacillati</taxon>
        <taxon>Bacillota</taxon>
        <taxon>Bacilli</taxon>
        <taxon>Bacillales</taxon>
        <taxon>Bacillaceae</taxon>
        <taxon>Terrilactibacillus</taxon>
    </lineage>
</organism>
<evidence type="ECO:0000313" key="1">
    <source>
        <dbReference type="EMBL" id="MTT31507.1"/>
    </source>
</evidence>
<dbReference type="Pfam" id="PF22116">
    <property type="entry name" value="DUF6944"/>
    <property type="match status" value="1"/>
</dbReference>
<dbReference type="AlphaFoldDB" id="A0A6N8CQP8"/>
<name>A0A6N8CQP8_9BACI</name>
<gene>
    <name evidence="1" type="ORF">GMB86_05700</name>
</gene>